<reference evidence="1" key="1">
    <citation type="submission" date="2020-10" db="EMBL/GenBank/DDBJ databases">
        <title>High-Quality Genome Resource of Clonostachys rosea strain S41 by Oxford Nanopore Long-Read Sequencing.</title>
        <authorList>
            <person name="Wang H."/>
        </authorList>
    </citation>
    <scope>NUCLEOTIDE SEQUENCE</scope>
    <source>
        <strain evidence="1">S41</strain>
    </source>
</reference>
<sequence>MSPIARAQSEARWEAVILMGLGGEQLQPGKVGWGTLAERVSLRPPTNPQAGSTHMYDVQFHHTAQVERQAHARRKDWEGWEGYIQTARSPFSTEKKNVHGCC</sequence>
<dbReference type="EMBL" id="JADCTT010000010">
    <property type="protein sequence ID" value="KAF9747014.1"/>
    <property type="molecule type" value="Genomic_DNA"/>
</dbReference>
<proteinExistence type="predicted"/>
<name>A0A8H7N374_BIOOC</name>
<comment type="caution">
    <text evidence="1">The sequence shown here is derived from an EMBL/GenBank/DDBJ whole genome shotgun (WGS) entry which is preliminary data.</text>
</comment>
<gene>
    <name evidence="1" type="ORF">IM811_002348</name>
</gene>
<dbReference type="Proteomes" id="UP000616885">
    <property type="component" value="Unassembled WGS sequence"/>
</dbReference>
<organism evidence="1 2">
    <name type="scientific">Bionectria ochroleuca</name>
    <name type="common">Gliocladium roseum</name>
    <dbReference type="NCBI Taxonomy" id="29856"/>
    <lineage>
        <taxon>Eukaryota</taxon>
        <taxon>Fungi</taxon>
        <taxon>Dikarya</taxon>
        <taxon>Ascomycota</taxon>
        <taxon>Pezizomycotina</taxon>
        <taxon>Sordariomycetes</taxon>
        <taxon>Hypocreomycetidae</taxon>
        <taxon>Hypocreales</taxon>
        <taxon>Bionectriaceae</taxon>
        <taxon>Clonostachys</taxon>
    </lineage>
</organism>
<accession>A0A8H7N374</accession>
<evidence type="ECO:0000313" key="2">
    <source>
        <dbReference type="Proteomes" id="UP000616885"/>
    </source>
</evidence>
<evidence type="ECO:0000313" key="1">
    <source>
        <dbReference type="EMBL" id="KAF9747014.1"/>
    </source>
</evidence>
<dbReference type="AlphaFoldDB" id="A0A8H7N374"/>
<protein>
    <submittedName>
        <fullName evidence="1">Uncharacterized protein</fullName>
    </submittedName>
</protein>